<proteinExistence type="predicted"/>
<dbReference type="AlphaFoldDB" id="A0A1I0GV65"/>
<dbReference type="OrthoDB" id="5600142at2"/>
<accession>A0A1I0GV65</accession>
<reference evidence="2" key="1">
    <citation type="submission" date="2016-10" db="EMBL/GenBank/DDBJ databases">
        <authorList>
            <person name="Varghese N."/>
            <person name="Submissions S."/>
        </authorList>
    </citation>
    <scope>NUCLEOTIDE SEQUENCE [LARGE SCALE GENOMIC DNA]</scope>
    <source>
        <strain evidence="2">CGMCC 1.6489</strain>
    </source>
</reference>
<dbReference type="EMBL" id="FOHZ01000021">
    <property type="protein sequence ID" value="SET75259.1"/>
    <property type="molecule type" value="Genomic_DNA"/>
</dbReference>
<evidence type="ECO:0000313" key="2">
    <source>
        <dbReference type="Proteomes" id="UP000198762"/>
    </source>
</evidence>
<keyword evidence="2" id="KW-1185">Reference proteome</keyword>
<protein>
    <recommendedName>
        <fullName evidence="3">DUF4157 domain-containing protein</fullName>
    </recommendedName>
</protein>
<evidence type="ECO:0008006" key="3">
    <source>
        <dbReference type="Google" id="ProtNLM"/>
    </source>
</evidence>
<gene>
    <name evidence="1" type="ORF">SAMN04487962_12112</name>
</gene>
<dbReference type="RefSeq" id="WP_091854114.1">
    <property type="nucleotide sequence ID" value="NZ_FOHZ01000021.1"/>
</dbReference>
<dbReference type="Proteomes" id="UP000198762">
    <property type="component" value="Unassembled WGS sequence"/>
</dbReference>
<sequence>MLDTIRSWVNETNLHFATSRRPCTEFKELFAGYFPESFLARSYYVEVPEVPLPPQEYVSQAGLDDLFDRSVAGLTLDDTYYLTPSAANNLRIHFHELVHVAQWQQLGYRNFISRYLEEISIYGYDQMPLERMAYDLDARFVAGGPVVDVRQTVRKLLEDNATDVSLCRNDGLE</sequence>
<evidence type="ECO:0000313" key="1">
    <source>
        <dbReference type="EMBL" id="SET75259.1"/>
    </source>
</evidence>
<organism evidence="1 2">
    <name type="scientific">Marinobacter segnicrescens</name>
    <dbReference type="NCBI Taxonomy" id="430453"/>
    <lineage>
        <taxon>Bacteria</taxon>
        <taxon>Pseudomonadati</taxon>
        <taxon>Pseudomonadota</taxon>
        <taxon>Gammaproteobacteria</taxon>
        <taxon>Pseudomonadales</taxon>
        <taxon>Marinobacteraceae</taxon>
        <taxon>Marinobacter</taxon>
    </lineage>
</organism>
<name>A0A1I0GV65_9GAMM</name>